<organism evidence="2 3">
    <name type="scientific">Phytophthora oleae</name>
    <dbReference type="NCBI Taxonomy" id="2107226"/>
    <lineage>
        <taxon>Eukaryota</taxon>
        <taxon>Sar</taxon>
        <taxon>Stramenopiles</taxon>
        <taxon>Oomycota</taxon>
        <taxon>Peronosporomycetes</taxon>
        <taxon>Peronosporales</taxon>
        <taxon>Peronosporaceae</taxon>
        <taxon>Phytophthora</taxon>
    </lineage>
</organism>
<name>A0ABD3EQ03_9STRA</name>
<keyword evidence="1" id="KW-0560">Oxidoreductase</keyword>
<reference evidence="2 3" key="1">
    <citation type="submission" date="2024-09" db="EMBL/GenBank/DDBJ databases">
        <title>Genome sequencing and assembly of Phytophthora oleae, isolate VK10A, causative agent of rot of olive drupes.</title>
        <authorList>
            <person name="Conti Taguali S."/>
            <person name="Riolo M."/>
            <person name="La Spada F."/>
            <person name="Cacciola S.O."/>
            <person name="Dionisio G."/>
        </authorList>
    </citation>
    <scope>NUCLEOTIDE SEQUENCE [LARGE SCALE GENOMIC DNA]</scope>
    <source>
        <strain evidence="2 3">VK10A</strain>
    </source>
</reference>
<comment type="caution">
    <text evidence="2">The sequence shown here is derived from an EMBL/GenBank/DDBJ whole genome shotgun (WGS) entry which is preliminary data.</text>
</comment>
<gene>
    <name evidence="2" type="ORF">V7S43_018650</name>
</gene>
<dbReference type="Proteomes" id="UP001632037">
    <property type="component" value="Unassembled WGS sequence"/>
</dbReference>
<evidence type="ECO:0000313" key="3">
    <source>
        <dbReference type="Proteomes" id="UP001632037"/>
    </source>
</evidence>
<dbReference type="Gene3D" id="3.40.830.10">
    <property type="entry name" value="LigB-like"/>
    <property type="match status" value="1"/>
</dbReference>
<sequence length="92" mass="10239">MKATSALTCTRKPPRTFADIFNKIYTSDAQLPKRILFLSAHWEAHSNGIEISKSAAPEMFYDYSGFPAVSYELVYGAKGDPTFATRVNDLLS</sequence>
<dbReference type="PANTHER" id="PTHR30096:SF0">
    <property type="entry name" value="4,5-DOPA DIOXYGENASE EXTRADIOL-LIKE PROTEIN"/>
    <property type="match status" value="1"/>
</dbReference>
<dbReference type="AlphaFoldDB" id="A0ABD3EQ03"/>
<dbReference type="SUPFAM" id="SSF53213">
    <property type="entry name" value="LigB-like"/>
    <property type="match status" value="1"/>
</dbReference>
<dbReference type="GO" id="GO:0016491">
    <property type="term" value="F:oxidoreductase activity"/>
    <property type="evidence" value="ECO:0007669"/>
    <property type="project" value="UniProtKB-KW"/>
</dbReference>
<dbReference type="PANTHER" id="PTHR30096">
    <property type="entry name" value="4,5-DOPA DIOXYGENASE EXTRADIOL-LIKE PROTEIN"/>
    <property type="match status" value="1"/>
</dbReference>
<dbReference type="EMBL" id="JBIMZQ010000080">
    <property type="protein sequence ID" value="KAL3656503.1"/>
    <property type="molecule type" value="Genomic_DNA"/>
</dbReference>
<evidence type="ECO:0008006" key="4">
    <source>
        <dbReference type="Google" id="ProtNLM"/>
    </source>
</evidence>
<evidence type="ECO:0000313" key="2">
    <source>
        <dbReference type="EMBL" id="KAL3656503.1"/>
    </source>
</evidence>
<keyword evidence="3" id="KW-1185">Reference proteome</keyword>
<protein>
    <recommendedName>
        <fullName evidence="4">Extradiol ring-cleavage dioxygenase class III enzyme subunit B domain-containing protein</fullName>
    </recommendedName>
</protein>
<accession>A0ABD3EQ03</accession>
<proteinExistence type="predicted"/>
<evidence type="ECO:0000256" key="1">
    <source>
        <dbReference type="ARBA" id="ARBA00023002"/>
    </source>
</evidence>